<gene>
    <name evidence="5" type="ORF">FB567DRAFT_69267</name>
</gene>
<dbReference type="CDD" id="cd00086">
    <property type="entry name" value="homeodomain"/>
    <property type="match status" value="1"/>
</dbReference>
<feature type="region of interest" description="Disordered" evidence="3">
    <location>
        <begin position="463"/>
        <end position="505"/>
    </location>
</feature>
<evidence type="ECO:0000313" key="5">
    <source>
        <dbReference type="EMBL" id="KAH7086368.1"/>
    </source>
</evidence>
<feature type="compositionally biased region" description="Basic residues" evidence="3">
    <location>
        <begin position="319"/>
        <end position="329"/>
    </location>
</feature>
<dbReference type="Proteomes" id="UP000813461">
    <property type="component" value="Unassembled WGS sequence"/>
</dbReference>
<evidence type="ECO:0000256" key="3">
    <source>
        <dbReference type="SAM" id="MobiDB-lite"/>
    </source>
</evidence>
<feature type="region of interest" description="Disordered" evidence="3">
    <location>
        <begin position="228"/>
        <end position="259"/>
    </location>
</feature>
<feature type="compositionally biased region" description="Polar residues" evidence="3">
    <location>
        <begin position="488"/>
        <end position="505"/>
    </location>
</feature>
<dbReference type="EMBL" id="JAGMVJ010000011">
    <property type="protein sequence ID" value="KAH7086368.1"/>
    <property type="molecule type" value="Genomic_DNA"/>
</dbReference>
<feature type="DNA-binding region" description="Homeobox" evidence="1">
    <location>
        <begin position="45"/>
        <end position="89"/>
    </location>
</feature>
<feature type="compositionally biased region" description="Low complexity" evidence="3">
    <location>
        <begin position="922"/>
        <end position="933"/>
    </location>
</feature>
<dbReference type="OrthoDB" id="8922241at2759"/>
<evidence type="ECO:0000256" key="2">
    <source>
        <dbReference type="RuleBase" id="RU000682"/>
    </source>
</evidence>
<protein>
    <recommendedName>
        <fullName evidence="4">Homeobox domain-containing protein</fullName>
    </recommendedName>
</protein>
<keyword evidence="1 2" id="KW-0539">Nucleus</keyword>
<comment type="subcellular location">
    <subcellularLocation>
        <location evidence="1 2">Nucleus</location>
    </subcellularLocation>
</comment>
<keyword evidence="1 2" id="KW-0238">DNA-binding</keyword>
<feature type="region of interest" description="Disordered" evidence="3">
    <location>
        <begin position="319"/>
        <end position="357"/>
    </location>
</feature>
<dbReference type="InterPro" id="IPR013087">
    <property type="entry name" value="Znf_C2H2_type"/>
</dbReference>
<dbReference type="InterPro" id="IPR009057">
    <property type="entry name" value="Homeodomain-like_sf"/>
</dbReference>
<comment type="caution">
    <text evidence="5">The sequence shown here is derived from an EMBL/GenBank/DDBJ whole genome shotgun (WGS) entry which is preliminary data.</text>
</comment>
<sequence>MAYSDDGSRLLREESNLRGLVEVDSTYISRNEPGSDIPTILRQVLERAFASNSNPSRRDLEQLASRTNLSPKRVHLWFCERAMRLGRISELSESTIVASRLIPPGPNSVEEDVQFASGWVDNSTEACDNSILFGNSPAIDLVINQQHDFLTYTGDPAGSYPIEPNSYKYYQHFPNLEPDNEPCNEPWHPGARYQLGDGHTANDPSTRTCPPAIFLTKDWSGCHVQETTKATSTPTSLAPPTVCSEAIGSRRSRSRRMSVKSQDDVTTCDYCGATFTGRYGRGNCSRHIRQQHSGRVTQLDSGCLCRVCKKQFNRQDARRKHEWKKHRLHDTRPLPRRQAAEHDDSSSHTGTNDVASDQGTLTCAHTVFEDASVERRYRIPDLSYRAHHHFALVKGELEDDGYDRFCEQFLAWCEYIVGELRVKQSDAQHVFARAVRDLDLQLRLDALGLEGLSLADITCPADADDDGGQSNNQHINPRQDKGKALARSRTTQGSSRAHPYSRQSNTRYGSDALLMVAERFQKPTNLDLDCPVYKWYLVHSSLGRIPPCNGCMEKHMNGVRQHLLPSYSQQHTRHVQYIKRCGRCTEDVIDESAWTSEGHENRSCQSRSQPRGMSLINWARLYLKIFPDEIRVPSPFRNDSRFLPDELVSRIQTGLRSQSPMILSSSMRLVTQSRGDDPDGGLDDTHGHDTGSLLRWLEEQLRVTASLDVLISRTSKLLQELKAAKVAGCGQVYTAWNSDSADHVEAEYRAHLHELRHVGVKEETSRVHNYAQQTSFQHWVYEPSHLQGQAPAIGSADFQLPQEDTHCSTTYVARSDGDTLPSTQDNYHGDASFGFPSGFGSSQTSYDFGGVVIQDKEYEGPGQTAPIPLSYKPSFLSPTGQWASLYDPRLDQAGPSDVPQSISAEYDRALLEADINQMFETSPSASPAQYPAPTFHGPDDSQHEPTPDWA</sequence>
<dbReference type="InterPro" id="IPR001356">
    <property type="entry name" value="HD"/>
</dbReference>
<evidence type="ECO:0000313" key="6">
    <source>
        <dbReference type="Proteomes" id="UP000813461"/>
    </source>
</evidence>
<dbReference type="PROSITE" id="PS00028">
    <property type="entry name" value="ZINC_FINGER_C2H2_1"/>
    <property type="match status" value="1"/>
</dbReference>
<feature type="compositionally biased region" description="Low complexity" evidence="3">
    <location>
        <begin position="228"/>
        <end position="241"/>
    </location>
</feature>
<dbReference type="Pfam" id="PF00046">
    <property type="entry name" value="Homeodomain"/>
    <property type="match status" value="1"/>
</dbReference>
<evidence type="ECO:0000256" key="1">
    <source>
        <dbReference type="PROSITE-ProRule" id="PRU00108"/>
    </source>
</evidence>
<feature type="compositionally biased region" description="Polar residues" evidence="3">
    <location>
        <begin position="347"/>
        <end position="357"/>
    </location>
</feature>
<keyword evidence="1 2" id="KW-0371">Homeobox</keyword>
<dbReference type="Gene3D" id="3.30.160.60">
    <property type="entry name" value="Classic Zinc Finger"/>
    <property type="match status" value="1"/>
</dbReference>
<feature type="compositionally biased region" description="Basic and acidic residues" evidence="3">
    <location>
        <begin position="330"/>
        <end position="346"/>
    </location>
</feature>
<proteinExistence type="predicted"/>
<dbReference type="GO" id="GO:0003677">
    <property type="term" value="F:DNA binding"/>
    <property type="evidence" value="ECO:0007669"/>
    <property type="project" value="UniProtKB-UniRule"/>
</dbReference>
<dbReference type="Gene3D" id="1.10.10.60">
    <property type="entry name" value="Homeodomain-like"/>
    <property type="match status" value="1"/>
</dbReference>
<dbReference type="SUPFAM" id="SSF46689">
    <property type="entry name" value="Homeodomain-like"/>
    <property type="match status" value="1"/>
</dbReference>
<dbReference type="GO" id="GO:0005634">
    <property type="term" value="C:nucleus"/>
    <property type="evidence" value="ECO:0007669"/>
    <property type="project" value="UniProtKB-SubCell"/>
</dbReference>
<feature type="domain" description="Homeobox" evidence="4">
    <location>
        <begin position="43"/>
        <end position="88"/>
    </location>
</feature>
<feature type="region of interest" description="Disordered" evidence="3">
    <location>
        <begin position="917"/>
        <end position="950"/>
    </location>
</feature>
<dbReference type="PROSITE" id="PS50071">
    <property type="entry name" value="HOMEOBOX_2"/>
    <property type="match status" value="1"/>
</dbReference>
<organism evidence="5 6">
    <name type="scientific">Paraphoma chrysanthemicola</name>
    <dbReference type="NCBI Taxonomy" id="798071"/>
    <lineage>
        <taxon>Eukaryota</taxon>
        <taxon>Fungi</taxon>
        <taxon>Dikarya</taxon>
        <taxon>Ascomycota</taxon>
        <taxon>Pezizomycotina</taxon>
        <taxon>Dothideomycetes</taxon>
        <taxon>Pleosporomycetidae</taxon>
        <taxon>Pleosporales</taxon>
        <taxon>Pleosporineae</taxon>
        <taxon>Phaeosphaeriaceae</taxon>
        <taxon>Paraphoma</taxon>
    </lineage>
</organism>
<name>A0A8K0R6J6_9PLEO</name>
<feature type="compositionally biased region" description="Basic and acidic residues" evidence="3">
    <location>
        <begin position="937"/>
        <end position="950"/>
    </location>
</feature>
<dbReference type="AlphaFoldDB" id="A0A8K0R6J6"/>
<reference evidence="5" key="1">
    <citation type="journal article" date="2021" name="Nat. Commun.">
        <title>Genetic determinants of endophytism in the Arabidopsis root mycobiome.</title>
        <authorList>
            <person name="Mesny F."/>
            <person name="Miyauchi S."/>
            <person name="Thiergart T."/>
            <person name="Pickel B."/>
            <person name="Atanasova L."/>
            <person name="Karlsson M."/>
            <person name="Huettel B."/>
            <person name="Barry K.W."/>
            <person name="Haridas S."/>
            <person name="Chen C."/>
            <person name="Bauer D."/>
            <person name="Andreopoulos W."/>
            <person name="Pangilinan J."/>
            <person name="LaButti K."/>
            <person name="Riley R."/>
            <person name="Lipzen A."/>
            <person name="Clum A."/>
            <person name="Drula E."/>
            <person name="Henrissat B."/>
            <person name="Kohler A."/>
            <person name="Grigoriev I.V."/>
            <person name="Martin F.M."/>
            <person name="Hacquard S."/>
        </authorList>
    </citation>
    <scope>NUCLEOTIDE SEQUENCE</scope>
    <source>
        <strain evidence="5">MPI-SDFR-AT-0120</strain>
    </source>
</reference>
<evidence type="ECO:0000259" key="4">
    <source>
        <dbReference type="PROSITE" id="PS50071"/>
    </source>
</evidence>
<dbReference type="SMART" id="SM00389">
    <property type="entry name" value="HOX"/>
    <property type="match status" value="1"/>
</dbReference>
<accession>A0A8K0R6J6</accession>
<keyword evidence="6" id="KW-1185">Reference proteome</keyword>